<feature type="compositionally biased region" description="Basic and acidic residues" evidence="1">
    <location>
        <begin position="35"/>
        <end position="48"/>
    </location>
</feature>
<dbReference type="EMBL" id="QXFT01000789">
    <property type="protein sequence ID" value="KAE9335755.1"/>
    <property type="molecule type" value="Genomic_DNA"/>
</dbReference>
<name>A0A6A4F3S8_9STRA</name>
<keyword evidence="3" id="KW-1185">Reference proteome</keyword>
<evidence type="ECO:0000313" key="2">
    <source>
        <dbReference type="EMBL" id="KAE9335755.1"/>
    </source>
</evidence>
<feature type="compositionally biased region" description="Acidic residues" evidence="1">
    <location>
        <begin position="7"/>
        <end position="18"/>
    </location>
</feature>
<gene>
    <name evidence="2" type="ORF">PR003_g12854</name>
</gene>
<feature type="compositionally biased region" description="Polar residues" evidence="1">
    <location>
        <begin position="50"/>
        <end position="60"/>
    </location>
</feature>
<organism evidence="2 3">
    <name type="scientific">Phytophthora rubi</name>
    <dbReference type="NCBI Taxonomy" id="129364"/>
    <lineage>
        <taxon>Eukaryota</taxon>
        <taxon>Sar</taxon>
        <taxon>Stramenopiles</taxon>
        <taxon>Oomycota</taxon>
        <taxon>Peronosporomycetes</taxon>
        <taxon>Peronosporales</taxon>
        <taxon>Peronosporaceae</taxon>
        <taxon>Phytophthora</taxon>
    </lineage>
</organism>
<proteinExistence type="predicted"/>
<reference evidence="2 3" key="1">
    <citation type="submission" date="2018-08" db="EMBL/GenBank/DDBJ databases">
        <title>Genomic investigation of the strawberry pathogen Phytophthora fragariae indicates pathogenicity is determined by transcriptional variation in three key races.</title>
        <authorList>
            <person name="Adams T.M."/>
            <person name="Armitage A.D."/>
            <person name="Sobczyk M.K."/>
            <person name="Bates H.J."/>
            <person name="Dunwell J.M."/>
            <person name="Nellist C.F."/>
            <person name="Harrison R.J."/>
        </authorList>
    </citation>
    <scope>NUCLEOTIDE SEQUENCE [LARGE SCALE GENOMIC DNA]</scope>
    <source>
        <strain evidence="2 3">SCRP333</strain>
    </source>
</reference>
<protein>
    <submittedName>
        <fullName evidence="2">Uncharacterized protein</fullName>
    </submittedName>
</protein>
<comment type="caution">
    <text evidence="2">The sequence shown here is derived from an EMBL/GenBank/DDBJ whole genome shotgun (WGS) entry which is preliminary data.</text>
</comment>
<evidence type="ECO:0000256" key="1">
    <source>
        <dbReference type="SAM" id="MobiDB-lite"/>
    </source>
</evidence>
<dbReference type="AlphaFoldDB" id="A0A6A4F3S8"/>
<evidence type="ECO:0000313" key="3">
    <source>
        <dbReference type="Proteomes" id="UP000434957"/>
    </source>
</evidence>
<sequence length="263" mass="29633">MASEVSACEDESDNDSLYDFDVASSSPSDDGDSVSEDRFSAAPDERVDSPMQQDTTEESSVNWTIADKLGGGYSSRKEARRKLYITENARFKYKHKYSTRDGTVAVTITGEHNNLVSQTPRTGIHKRFEVECDNLLLGGATPARCLVVLQERYRNQADLLKELPDTLQLRNRSDVLKDNGDFDIKTLAEVNLWASPKMCNSKSQFSMRNESSSFEEFCVHDSAYKDELLVLHTFHEPLPDAEDEVSLGIVFTSQHLFRDLLLT</sequence>
<dbReference type="Proteomes" id="UP000434957">
    <property type="component" value="Unassembled WGS sequence"/>
</dbReference>
<feature type="region of interest" description="Disordered" evidence="1">
    <location>
        <begin position="1"/>
        <end position="60"/>
    </location>
</feature>
<accession>A0A6A4F3S8</accession>